<dbReference type="AlphaFoldDB" id="A0A7M5VBQ8"/>
<evidence type="ECO:0000256" key="4">
    <source>
        <dbReference type="SAM" id="Coils"/>
    </source>
</evidence>
<dbReference type="Proteomes" id="UP000594262">
    <property type="component" value="Unplaced"/>
</dbReference>
<organism evidence="7 8">
    <name type="scientific">Clytia hemisphaerica</name>
    <dbReference type="NCBI Taxonomy" id="252671"/>
    <lineage>
        <taxon>Eukaryota</taxon>
        <taxon>Metazoa</taxon>
        <taxon>Cnidaria</taxon>
        <taxon>Hydrozoa</taxon>
        <taxon>Hydroidolina</taxon>
        <taxon>Leptothecata</taxon>
        <taxon>Obeliida</taxon>
        <taxon>Clytiidae</taxon>
        <taxon>Clytia</taxon>
    </lineage>
</organism>
<dbReference type="InterPro" id="IPR013083">
    <property type="entry name" value="Znf_RING/FYVE/PHD"/>
</dbReference>
<protein>
    <recommendedName>
        <fullName evidence="6">RING-type domain-containing protein</fullName>
    </recommendedName>
</protein>
<dbReference type="PANTHER" id="PTHR10131">
    <property type="entry name" value="TNF RECEPTOR ASSOCIATED FACTOR"/>
    <property type="match status" value="1"/>
</dbReference>
<keyword evidence="1 3" id="KW-0479">Metal-binding</keyword>
<dbReference type="GO" id="GO:0008270">
    <property type="term" value="F:zinc ion binding"/>
    <property type="evidence" value="ECO:0007669"/>
    <property type="project" value="UniProtKB-KW"/>
</dbReference>
<evidence type="ECO:0000313" key="7">
    <source>
        <dbReference type="EnsemblMetazoa" id="CLYHEMP007917.1"/>
    </source>
</evidence>
<dbReference type="GeneID" id="136811230"/>
<dbReference type="PROSITE" id="PS50089">
    <property type="entry name" value="ZF_RING_2"/>
    <property type="match status" value="1"/>
</dbReference>
<dbReference type="SUPFAM" id="SSF57850">
    <property type="entry name" value="RING/U-box"/>
    <property type="match status" value="1"/>
</dbReference>
<dbReference type="OrthoDB" id="6475477at2759"/>
<dbReference type="RefSeq" id="XP_066923944.1">
    <property type="nucleotide sequence ID" value="XM_067067843.1"/>
</dbReference>
<feature type="region of interest" description="Disordered" evidence="5">
    <location>
        <begin position="315"/>
        <end position="338"/>
    </location>
</feature>
<dbReference type="EnsemblMetazoa" id="CLYHEMT007917.1">
    <property type="protein sequence ID" value="CLYHEMP007917.1"/>
    <property type="gene ID" value="CLYHEMG007917"/>
</dbReference>
<dbReference type="Pfam" id="PF13920">
    <property type="entry name" value="zf-C3HC4_3"/>
    <property type="match status" value="1"/>
</dbReference>
<dbReference type="Gene3D" id="3.30.40.10">
    <property type="entry name" value="Zinc/RING finger domain, C3HC4 (zinc finger)"/>
    <property type="match status" value="2"/>
</dbReference>
<evidence type="ECO:0000256" key="3">
    <source>
        <dbReference type="PROSITE-ProRule" id="PRU00175"/>
    </source>
</evidence>
<dbReference type="SUPFAM" id="SSF49599">
    <property type="entry name" value="TRAF domain-like"/>
    <property type="match status" value="1"/>
</dbReference>
<evidence type="ECO:0000313" key="8">
    <source>
        <dbReference type="Proteomes" id="UP000594262"/>
    </source>
</evidence>
<keyword evidence="8" id="KW-1185">Reference proteome</keyword>
<accession>A0A7M5VBQ8</accession>
<sequence>MMDSLKPFTTDSITDVDQGGYDVDLEDKLDLPPDLKCTICWKLMKDPMQFPCGHGTCNYCLQSLAKSSLSKSRPLCPQCRSPIPIKKALKNVMLKRFIEALRVKCINSWRGCTWVGEVSNIKDHSCDYEMTKCTNAGCGAEIEKKSLPDHLLKCNVKAAETDELKQKVKDQSKEITDLKTQLTDYEQLKTDHQNLQTEQQNLQNFNQFLQARIDVLETEQKKRDRRITNSPITIEDTEKKPFMTLEDLECIVISDDDEKNGLPDCENALPHSVHSTNTDANVDSHTLHSPNAIPESPERLSTPFADIESIISRTTFNRTDSGNSFTHSTAGPSSSNDVNGLPYSSQYFNNLSVSSPLHMNNRPRTPQSLYENNNDSGNSFTQSSNLPHSSSFFNPFSYQNSSDTASTSRIFSPYDFSNIGANFQ</sequence>
<reference evidence="7" key="1">
    <citation type="submission" date="2021-01" db="UniProtKB">
        <authorList>
            <consortium name="EnsemblMetazoa"/>
        </authorList>
    </citation>
    <scope>IDENTIFICATION</scope>
</reference>
<name>A0A7M5VBQ8_9CNID</name>
<keyword evidence="1 3" id="KW-0863">Zinc-finger</keyword>
<evidence type="ECO:0000256" key="1">
    <source>
        <dbReference type="ARBA" id="ARBA00022771"/>
    </source>
</evidence>
<feature type="coiled-coil region" evidence="4">
    <location>
        <begin position="161"/>
        <end position="219"/>
    </location>
</feature>
<dbReference type="PANTHER" id="PTHR10131:SF94">
    <property type="entry name" value="TNF RECEPTOR-ASSOCIATED FACTOR 4"/>
    <property type="match status" value="1"/>
</dbReference>
<dbReference type="InterPro" id="IPR001841">
    <property type="entry name" value="Znf_RING"/>
</dbReference>
<keyword evidence="4" id="KW-0175">Coiled coil</keyword>
<feature type="region of interest" description="Disordered" evidence="5">
    <location>
        <begin position="354"/>
        <end position="384"/>
    </location>
</feature>
<dbReference type="SMART" id="SM00184">
    <property type="entry name" value="RING"/>
    <property type="match status" value="1"/>
</dbReference>
<evidence type="ECO:0000256" key="2">
    <source>
        <dbReference type="ARBA" id="ARBA00022833"/>
    </source>
</evidence>
<feature type="domain" description="RING-type" evidence="6">
    <location>
        <begin position="37"/>
        <end position="80"/>
    </location>
</feature>
<proteinExistence type="predicted"/>
<keyword evidence="2" id="KW-0862">Zinc</keyword>
<evidence type="ECO:0000259" key="6">
    <source>
        <dbReference type="PROSITE" id="PS50089"/>
    </source>
</evidence>
<evidence type="ECO:0000256" key="5">
    <source>
        <dbReference type="SAM" id="MobiDB-lite"/>
    </source>
</evidence>